<organism evidence="3 4">
    <name type="scientific">Leucobacter iarius</name>
    <dbReference type="NCBI Taxonomy" id="333963"/>
    <lineage>
        <taxon>Bacteria</taxon>
        <taxon>Bacillati</taxon>
        <taxon>Actinomycetota</taxon>
        <taxon>Actinomycetes</taxon>
        <taxon>Micrococcales</taxon>
        <taxon>Microbacteriaceae</taxon>
        <taxon>Leucobacter</taxon>
    </lineage>
</organism>
<dbReference type="CDD" id="cd00093">
    <property type="entry name" value="HTH_XRE"/>
    <property type="match status" value="1"/>
</dbReference>
<evidence type="ECO:0000259" key="2">
    <source>
        <dbReference type="PROSITE" id="PS50943"/>
    </source>
</evidence>
<dbReference type="PANTHER" id="PTHR46797:SF1">
    <property type="entry name" value="METHYLPHOSPHONATE SYNTHASE"/>
    <property type="match status" value="1"/>
</dbReference>
<dbReference type="InterPro" id="IPR010982">
    <property type="entry name" value="Lambda_DNA-bd_dom_sf"/>
</dbReference>
<dbReference type="SUPFAM" id="SSF51182">
    <property type="entry name" value="RmlC-like cupins"/>
    <property type="match status" value="1"/>
</dbReference>
<gene>
    <name evidence="3" type="ORF">GCM10009768_13060</name>
</gene>
<name>A0ABN2LFZ8_9MICO</name>
<dbReference type="Pfam" id="PF01381">
    <property type="entry name" value="HTH_3"/>
    <property type="match status" value="1"/>
</dbReference>
<dbReference type="InterPro" id="IPR014710">
    <property type="entry name" value="RmlC-like_jellyroll"/>
</dbReference>
<dbReference type="Proteomes" id="UP001500851">
    <property type="component" value="Unassembled WGS sequence"/>
</dbReference>
<dbReference type="RefSeq" id="WP_046455248.1">
    <property type="nucleotide sequence ID" value="NZ_BAAAOB010000001.1"/>
</dbReference>
<evidence type="ECO:0000256" key="1">
    <source>
        <dbReference type="ARBA" id="ARBA00023125"/>
    </source>
</evidence>
<reference evidence="3 4" key="1">
    <citation type="journal article" date="2019" name="Int. J. Syst. Evol. Microbiol.">
        <title>The Global Catalogue of Microorganisms (GCM) 10K type strain sequencing project: providing services to taxonomists for standard genome sequencing and annotation.</title>
        <authorList>
            <consortium name="The Broad Institute Genomics Platform"/>
            <consortium name="The Broad Institute Genome Sequencing Center for Infectious Disease"/>
            <person name="Wu L."/>
            <person name="Ma J."/>
        </authorList>
    </citation>
    <scope>NUCLEOTIDE SEQUENCE [LARGE SCALE GENOMIC DNA]</scope>
    <source>
        <strain evidence="3 4">JCM 14736</strain>
    </source>
</reference>
<accession>A0ABN2LFZ8</accession>
<dbReference type="InterPro" id="IPR011051">
    <property type="entry name" value="RmlC_Cupin_sf"/>
</dbReference>
<keyword evidence="4" id="KW-1185">Reference proteome</keyword>
<dbReference type="InterPro" id="IPR001387">
    <property type="entry name" value="Cro/C1-type_HTH"/>
</dbReference>
<comment type="caution">
    <text evidence="3">The sequence shown here is derived from an EMBL/GenBank/DDBJ whole genome shotgun (WGS) entry which is preliminary data.</text>
</comment>
<dbReference type="SUPFAM" id="SSF47413">
    <property type="entry name" value="lambda repressor-like DNA-binding domains"/>
    <property type="match status" value="1"/>
</dbReference>
<evidence type="ECO:0000313" key="3">
    <source>
        <dbReference type="EMBL" id="GAA1785554.1"/>
    </source>
</evidence>
<dbReference type="EMBL" id="BAAAOB010000001">
    <property type="protein sequence ID" value="GAA1785554.1"/>
    <property type="molecule type" value="Genomic_DNA"/>
</dbReference>
<evidence type="ECO:0000313" key="4">
    <source>
        <dbReference type="Proteomes" id="UP001500851"/>
    </source>
</evidence>
<protein>
    <submittedName>
        <fullName evidence="3">Helix-turn-helix domain-containing protein</fullName>
    </submittedName>
</protein>
<proteinExistence type="predicted"/>
<dbReference type="CDD" id="cd02209">
    <property type="entry name" value="cupin_XRE_C"/>
    <property type="match status" value="1"/>
</dbReference>
<keyword evidence="1" id="KW-0238">DNA-binding</keyword>
<dbReference type="InterPro" id="IPR050807">
    <property type="entry name" value="TransReg_Diox_bact_type"/>
</dbReference>
<dbReference type="PANTHER" id="PTHR46797">
    <property type="entry name" value="HTH-TYPE TRANSCRIPTIONAL REGULATOR"/>
    <property type="match status" value="1"/>
</dbReference>
<sequence>MRAVNPEAGSGDIRIGAQLRACRLAQNLTLEQLAEATGVTRGFLSRLERDATSPSLATLLQICEALSISIGSLFEPPEVQRIALDDAPRINMGGQGALERQVTPRSESRVQLIRSSLAPNASGGEALYTVNCDLEVLHVVAGSLHLRLSDREERLVAGDTLTFPGRSPHTWTTGADGAEVLWALIPAAWSGSN</sequence>
<dbReference type="Gene3D" id="2.60.120.10">
    <property type="entry name" value="Jelly Rolls"/>
    <property type="match status" value="1"/>
</dbReference>
<feature type="domain" description="HTH cro/C1-type" evidence="2">
    <location>
        <begin position="19"/>
        <end position="73"/>
    </location>
</feature>
<dbReference type="SMART" id="SM00530">
    <property type="entry name" value="HTH_XRE"/>
    <property type="match status" value="1"/>
</dbReference>
<dbReference type="Gene3D" id="1.10.260.40">
    <property type="entry name" value="lambda repressor-like DNA-binding domains"/>
    <property type="match status" value="1"/>
</dbReference>
<dbReference type="PROSITE" id="PS50943">
    <property type="entry name" value="HTH_CROC1"/>
    <property type="match status" value="1"/>
</dbReference>